<reference evidence="3" key="1">
    <citation type="journal article" date="2023" name="IScience">
        <title>Live-bearing cockroach genome reveals convergent evolutionary mechanisms linked to viviparity in insects and beyond.</title>
        <authorList>
            <person name="Fouks B."/>
            <person name="Harrison M.C."/>
            <person name="Mikhailova A.A."/>
            <person name="Marchal E."/>
            <person name="English S."/>
            <person name="Carruthers M."/>
            <person name="Jennings E.C."/>
            <person name="Chiamaka E.L."/>
            <person name="Frigard R.A."/>
            <person name="Pippel M."/>
            <person name="Attardo G.M."/>
            <person name="Benoit J.B."/>
            <person name="Bornberg-Bauer E."/>
            <person name="Tobe S.S."/>
        </authorList>
    </citation>
    <scope>NUCLEOTIDE SEQUENCE</scope>
    <source>
        <strain evidence="3">Stay&amp;Tobe</strain>
    </source>
</reference>
<keyword evidence="2" id="KW-0677">Repeat</keyword>
<dbReference type="Pfam" id="PF13855">
    <property type="entry name" value="LRR_8"/>
    <property type="match status" value="2"/>
</dbReference>
<reference evidence="3" key="2">
    <citation type="submission" date="2023-05" db="EMBL/GenBank/DDBJ databases">
        <authorList>
            <person name="Fouks B."/>
        </authorList>
    </citation>
    <scope>NUCLEOTIDE SEQUENCE</scope>
    <source>
        <strain evidence="3">Stay&amp;Tobe</strain>
        <tissue evidence="3">Testes</tissue>
    </source>
</reference>
<dbReference type="SMART" id="SM00369">
    <property type="entry name" value="LRR_TYP"/>
    <property type="match status" value="2"/>
</dbReference>
<dbReference type="EMBL" id="JASPKZ010008555">
    <property type="protein sequence ID" value="KAJ9579268.1"/>
    <property type="molecule type" value="Genomic_DNA"/>
</dbReference>
<dbReference type="InterPro" id="IPR001611">
    <property type="entry name" value="Leu-rich_rpt"/>
</dbReference>
<dbReference type="Gene3D" id="3.80.10.10">
    <property type="entry name" value="Ribonuclease Inhibitor"/>
    <property type="match status" value="1"/>
</dbReference>
<dbReference type="Proteomes" id="UP001233999">
    <property type="component" value="Unassembled WGS sequence"/>
</dbReference>
<evidence type="ECO:0000313" key="3">
    <source>
        <dbReference type="EMBL" id="KAJ9579268.1"/>
    </source>
</evidence>
<organism evidence="3 4">
    <name type="scientific">Diploptera punctata</name>
    <name type="common">Pacific beetle cockroach</name>
    <dbReference type="NCBI Taxonomy" id="6984"/>
    <lineage>
        <taxon>Eukaryota</taxon>
        <taxon>Metazoa</taxon>
        <taxon>Ecdysozoa</taxon>
        <taxon>Arthropoda</taxon>
        <taxon>Hexapoda</taxon>
        <taxon>Insecta</taxon>
        <taxon>Pterygota</taxon>
        <taxon>Neoptera</taxon>
        <taxon>Polyneoptera</taxon>
        <taxon>Dictyoptera</taxon>
        <taxon>Blattodea</taxon>
        <taxon>Blaberoidea</taxon>
        <taxon>Blaberidae</taxon>
        <taxon>Diplopterinae</taxon>
        <taxon>Diploptera</taxon>
    </lineage>
</organism>
<evidence type="ECO:0000313" key="4">
    <source>
        <dbReference type="Proteomes" id="UP001233999"/>
    </source>
</evidence>
<comment type="caution">
    <text evidence="3">The sequence shown here is derived from an EMBL/GenBank/DDBJ whole genome shotgun (WGS) entry which is preliminary data.</text>
</comment>
<accession>A0AAD8E6T4</accession>
<dbReference type="PANTHER" id="PTHR24366">
    <property type="entry name" value="IG(IMMUNOGLOBULIN) AND LRR(LEUCINE RICH REPEAT) DOMAINS"/>
    <property type="match status" value="1"/>
</dbReference>
<dbReference type="InterPro" id="IPR003591">
    <property type="entry name" value="Leu-rich_rpt_typical-subtyp"/>
</dbReference>
<dbReference type="SUPFAM" id="SSF52058">
    <property type="entry name" value="L domain-like"/>
    <property type="match status" value="1"/>
</dbReference>
<gene>
    <name evidence="3" type="ORF">L9F63_024626</name>
</gene>
<proteinExistence type="predicted"/>
<keyword evidence="1" id="KW-0433">Leucine-rich repeat</keyword>
<name>A0AAD8E6T4_DIPPU</name>
<dbReference type="InterPro" id="IPR032675">
    <property type="entry name" value="LRR_dom_sf"/>
</dbReference>
<protein>
    <submittedName>
        <fullName evidence="3">Uncharacterized protein</fullName>
    </submittedName>
</protein>
<keyword evidence="4" id="KW-1185">Reference proteome</keyword>
<feature type="non-terminal residue" evidence="3">
    <location>
        <position position="130"/>
    </location>
</feature>
<feature type="non-terminal residue" evidence="3">
    <location>
        <position position="1"/>
    </location>
</feature>
<evidence type="ECO:0000256" key="2">
    <source>
        <dbReference type="ARBA" id="ARBA00022737"/>
    </source>
</evidence>
<evidence type="ECO:0000256" key="1">
    <source>
        <dbReference type="ARBA" id="ARBA00022614"/>
    </source>
</evidence>
<sequence>DLSPKPEDGLSLTGIQKGSFSSEVFTIITYQLARWPKFVSYRTSLDLLAHERRALGPLGPGDLRHNLLQDVKQDVLKPLSHLTTLYLSENRLESVPKFGRLSALEVLSLAHNHIAWIEPGSFSDLPNLEH</sequence>
<dbReference type="PROSITE" id="PS51450">
    <property type="entry name" value="LRR"/>
    <property type="match status" value="1"/>
</dbReference>
<dbReference type="PANTHER" id="PTHR24366:SF170">
    <property type="entry name" value="RE50361P"/>
    <property type="match status" value="1"/>
</dbReference>
<dbReference type="AlphaFoldDB" id="A0AAD8E6T4"/>